<keyword evidence="8" id="KW-0597">Phosphoprotein</keyword>
<dbReference type="InterPro" id="IPR023214">
    <property type="entry name" value="HAD_sf"/>
</dbReference>
<dbReference type="InterPro" id="IPR006068">
    <property type="entry name" value="ATPase_P-typ_cation-transptr_C"/>
</dbReference>
<dbReference type="SFLD" id="SFLDF00027">
    <property type="entry name" value="p-type_atpase"/>
    <property type="match status" value="1"/>
</dbReference>
<dbReference type="SUPFAM" id="SSF81653">
    <property type="entry name" value="Calcium ATPase, transduction domain A"/>
    <property type="match status" value="1"/>
</dbReference>
<dbReference type="SFLD" id="SFLDG00002">
    <property type="entry name" value="C1.7:_P-type_atpase_like"/>
    <property type="match status" value="1"/>
</dbReference>
<evidence type="ECO:0000256" key="9">
    <source>
        <dbReference type="ARBA" id="ARBA00022692"/>
    </source>
</evidence>
<keyword evidence="10" id="KW-0547">Nucleotide-binding</keyword>
<dbReference type="SUPFAM" id="SSF81665">
    <property type="entry name" value="Calcium ATPase, transmembrane domain M"/>
    <property type="match status" value="1"/>
</dbReference>
<feature type="transmembrane region" description="Helical" evidence="18">
    <location>
        <begin position="79"/>
        <end position="98"/>
    </location>
</feature>
<comment type="similarity">
    <text evidence="3">Belongs to the cation transport ATPase (P-type) (TC 3.A.3) family. Type IIIB subfamily.</text>
</comment>
<evidence type="ECO:0000256" key="6">
    <source>
        <dbReference type="ARBA" id="ARBA00022475"/>
    </source>
</evidence>
<evidence type="ECO:0000256" key="4">
    <source>
        <dbReference type="ARBA" id="ARBA00012786"/>
    </source>
</evidence>
<evidence type="ECO:0000256" key="7">
    <source>
        <dbReference type="ARBA" id="ARBA00022519"/>
    </source>
</evidence>
<keyword evidence="7" id="KW-0997">Cell inner membrane</keyword>
<organism evidence="20 21">
    <name type="scientific">Adhaeribacter terreus</name>
    <dbReference type="NCBI Taxonomy" id="529703"/>
    <lineage>
        <taxon>Bacteria</taxon>
        <taxon>Pseudomonadati</taxon>
        <taxon>Bacteroidota</taxon>
        <taxon>Cytophagia</taxon>
        <taxon>Cytophagales</taxon>
        <taxon>Hymenobacteraceae</taxon>
        <taxon>Adhaeribacter</taxon>
    </lineage>
</organism>
<feature type="transmembrane region" description="Helical" evidence="18">
    <location>
        <begin position="770"/>
        <end position="789"/>
    </location>
</feature>
<dbReference type="Pfam" id="PF00122">
    <property type="entry name" value="E1-E2_ATPase"/>
    <property type="match status" value="1"/>
</dbReference>
<dbReference type="InterPro" id="IPR059000">
    <property type="entry name" value="ATPase_P-type_domA"/>
</dbReference>
<sequence>MNLTSDSIEQLFEQLHSGAEGLSAAMARQRIAAQKSRANIQSRFRREFKMFLRQFSNPLMLLLIIVVILSVFLGETSDALIVFCILLITGLLSFLQELHAGRAVEKLLQIIEVKHLVIRAGKQVTVAAHEVVPGDVVDLNAGDLIPADCRIIESNELHVNESTLTGETFPVAKAAAILPEETPLSKKSNCLWQGTSIVSGTARALVIYTGGNTIFGKMAHSLTQFSPTAFETGLKSFGYFLLRITVLLSAFILVTNLYFHKPFFTSLMFSLALAIGMAPELLPAIMTFAMSAGARRMREKKVIVKRLSSIFNFGEVNLLCTDKTGTITEGSVEVFDMVNTAGRSSPEVKLFAFLNATFQNGFTNPIDEAIKAMPQDAAGYEKTDEIPYDFIRKRLTILVKHKAEYLLITKGALLNVLEVCSFYQHENGSQHPLEEKQRRLFQEKLETFSQEGLRVLSLATKTTPKADITVADEQHLVFRGFILLQDRFKENVVASIERLEKMGIKVKIITGDNRYAAIHAAKTLGMRPLKLISGPELTSMSPEALVVKAVRTDVFAEIEPYQKEQIVRALKKSKFRVAYLGDGINDVAAIHAADTGISTNNAVDVAKEAADFVLLEKDLAVLADGVHEGRKSFSNSMKYIFATTGATFGNMFSVAGASLLLPFLPMLPKQILLTNLITDFPYLAVAYDRVDQEQLSKPLKWNISLIQRFMLIFGLHSSFFDFATFFALHNYFKLPENAFQTGWFLESVITELIIVFIIRTRKPIFQSRPGKLLSIAAILALAFTVLLPVSPLGPLLSLSIAHVYEALAITGMVLLYAITAELLKRWFFRASRFK</sequence>
<dbReference type="Pfam" id="PF13246">
    <property type="entry name" value="Cation_ATPase"/>
    <property type="match status" value="1"/>
</dbReference>
<feature type="transmembrane region" description="Helical" evidence="18">
    <location>
        <begin position="240"/>
        <end position="259"/>
    </location>
</feature>
<dbReference type="PANTHER" id="PTHR42861">
    <property type="entry name" value="CALCIUM-TRANSPORTING ATPASE"/>
    <property type="match status" value="1"/>
</dbReference>
<keyword evidence="14 18" id="KW-1133">Transmembrane helix</keyword>
<feature type="domain" description="Cation-transporting P-type ATPase N-terminal" evidence="19">
    <location>
        <begin position="2"/>
        <end position="75"/>
    </location>
</feature>
<evidence type="ECO:0000313" key="21">
    <source>
        <dbReference type="Proteomes" id="UP001596161"/>
    </source>
</evidence>
<evidence type="ECO:0000256" key="16">
    <source>
        <dbReference type="ARBA" id="ARBA00029806"/>
    </source>
</evidence>
<dbReference type="Gene3D" id="1.20.1110.10">
    <property type="entry name" value="Calcium-transporting ATPase, transmembrane domain"/>
    <property type="match status" value="1"/>
</dbReference>
<dbReference type="Pfam" id="PF08282">
    <property type="entry name" value="Hydrolase_3"/>
    <property type="match status" value="1"/>
</dbReference>
<keyword evidence="13" id="KW-1278">Translocase</keyword>
<dbReference type="Gene3D" id="3.40.50.1000">
    <property type="entry name" value="HAD superfamily/HAD-like"/>
    <property type="match status" value="1"/>
</dbReference>
<accession>A0ABW0E9Z7</accession>
<evidence type="ECO:0000256" key="15">
    <source>
        <dbReference type="ARBA" id="ARBA00023136"/>
    </source>
</evidence>
<dbReference type="InterPro" id="IPR018303">
    <property type="entry name" value="ATPase_P-typ_P_site"/>
</dbReference>
<dbReference type="SUPFAM" id="SSF56784">
    <property type="entry name" value="HAD-like"/>
    <property type="match status" value="1"/>
</dbReference>
<feature type="transmembrane region" description="Helical" evidence="18">
    <location>
        <begin position="670"/>
        <end position="688"/>
    </location>
</feature>
<dbReference type="Proteomes" id="UP001596161">
    <property type="component" value="Unassembled WGS sequence"/>
</dbReference>
<evidence type="ECO:0000256" key="12">
    <source>
        <dbReference type="ARBA" id="ARBA00022842"/>
    </source>
</evidence>
<keyword evidence="6" id="KW-1003">Cell membrane</keyword>
<dbReference type="Gene3D" id="3.40.1110.10">
    <property type="entry name" value="Calcium-transporting ATPase, cytoplasmic domain N"/>
    <property type="match status" value="1"/>
</dbReference>
<comment type="catalytic activity">
    <reaction evidence="17">
        <text>Mg(2+)(out) + ATP + H2O = Mg(2+)(in) + ADP + phosphate + H(+)</text>
        <dbReference type="Rhea" id="RHEA:10260"/>
        <dbReference type="ChEBI" id="CHEBI:15377"/>
        <dbReference type="ChEBI" id="CHEBI:15378"/>
        <dbReference type="ChEBI" id="CHEBI:18420"/>
        <dbReference type="ChEBI" id="CHEBI:30616"/>
        <dbReference type="ChEBI" id="CHEBI:43474"/>
        <dbReference type="ChEBI" id="CHEBI:456216"/>
        <dbReference type="EC" id="7.2.2.14"/>
    </reaction>
</comment>
<keyword evidence="11" id="KW-0067">ATP-binding</keyword>
<evidence type="ECO:0000256" key="11">
    <source>
        <dbReference type="ARBA" id="ARBA00022840"/>
    </source>
</evidence>
<comment type="subcellular location">
    <subcellularLocation>
        <location evidence="2">Cell inner membrane</location>
        <topology evidence="2">Multi-pass membrane protein</topology>
    </subcellularLocation>
</comment>
<dbReference type="InterPro" id="IPR023298">
    <property type="entry name" value="ATPase_P-typ_TM_dom_sf"/>
</dbReference>
<evidence type="ECO:0000256" key="1">
    <source>
        <dbReference type="ARBA" id="ARBA00003954"/>
    </source>
</evidence>
<dbReference type="EMBL" id="JBHSKT010000002">
    <property type="protein sequence ID" value="MFC5269988.1"/>
    <property type="molecule type" value="Genomic_DNA"/>
</dbReference>
<keyword evidence="9 18" id="KW-0812">Transmembrane</keyword>
<keyword evidence="12" id="KW-0460">Magnesium</keyword>
<feature type="transmembrane region" description="Helical" evidence="18">
    <location>
        <begin position="271"/>
        <end position="291"/>
    </location>
</feature>
<evidence type="ECO:0000313" key="20">
    <source>
        <dbReference type="EMBL" id="MFC5269988.1"/>
    </source>
</evidence>
<dbReference type="InterPro" id="IPR004014">
    <property type="entry name" value="ATPase_P-typ_cation-transptr_N"/>
</dbReference>
<feature type="transmembrane region" description="Helical" evidence="18">
    <location>
        <begin position="55"/>
        <end position="73"/>
    </location>
</feature>
<dbReference type="InterPro" id="IPR036412">
    <property type="entry name" value="HAD-like_sf"/>
</dbReference>
<dbReference type="EC" id="7.2.2.14" evidence="4"/>
<dbReference type="InterPro" id="IPR006415">
    <property type="entry name" value="P-type_ATPase_IIIB"/>
</dbReference>
<dbReference type="Pfam" id="PF00690">
    <property type="entry name" value="Cation_ATPase_N"/>
    <property type="match status" value="1"/>
</dbReference>
<evidence type="ECO:0000256" key="5">
    <source>
        <dbReference type="ARBA" id="ARBA00013555"/>
    </source>
</evidence>
<dbReference type="Pfam" id="PF00689">
    <property type="entry name" value="Cation_ATPase_C"/>
    <property type="match status" value="1"/>
</dbReference>
<dbReference type="InterPro" id="IPR044492">
    <property type="entry name" value="P_typ_ATPase_HD_dom"/>
</dbReference>
<comment type="function">
    <text evidence="1">Mediates magnesium influx to the cytosol.</text>
</comment>
<evidence type="ECO:0000256" key="13">
    <source>
        <dbReference type="ARBA" id="ARBA00022967"/>
    </source>
</evidence>
<dbReference type="InterPro" id="IPR001757">
    <property type="entry name" value="P_typ_ATPase"/>
</dbReference>
<dbReference type="SMART" id="SM00831">
    <property type="entry name" value="Cation_ATPase_N"/>
    <property type="match status" value="1"/>
</dbReference>
<dbReference type="RefSeq" id="WP_378016362.1">
    <property type="nucleotide sequence ID" value="NZ_JBHSKT010000002.1"/>
</dbReference>
<dbReference type="PROSITE" id="PS00154">
    <property type="entry name" value="ATPASE_E1_E2"/>
    <property type="match status" value="1"/>
</dbReference>
<dbReference type="PRINTS" id="PR01836">
    <property type="entry name" value="MGATPASE"/>
</dbReference>
<proteinExistence type="inferred from homology"/>
<feature type="transmembrane region" description="Helical" evidence="18">
    <location>
        <begin position="801"/>
        <end position="823"/>
    </location>
</feature>
<dbReference type="Gene3D" id="2.70.150.10">
    <property type="entry name" value="Calcium-transporting ATPase, cytoplasmic transduction domain A"/>
    <property type="match status" value="1"/>
</dbReference>
<evidence type="ECO:0000256" key="10">
    <source>
        <dbReference type="ARBA" id="ARBA00022741"/>
    </source>
</evidence>
<name>A0ABW0E9Z7_9BACT</name>
<keyword evidence="21" id="KW-1185">Reference proteome</keyword>
<keyword evidence="15 18" id="KW-0472">Membrane</keyword>
<feature type="transmembrane region" description="Helical" evidence="18">
    <location>
        <begin position="738"/>
        <end position="758"/>
    </location>
</feature>
<feature type="transmembrane region" description="Helical" evidence="18">
    <location>
        <begin position="709"/>
        <end position="732"/>
    </location>
</feature>
<gene>
    <name evidence="20" type="primary">mgtA</name>
    <name evidence="20" type="ORF">ACFPIB_05160</name>
</gene>
<evidence type="ECO:0000256" key="3">
    <source>
        <dbReference type="ARBA" id="ARBA00008746"/>
    </source>
</evidence>
<protein>
    <recommendedName>
        <fullName evidence="5">Magnesium-transporting ATPase, P-type 1</fullName>
        <ecNumber evidence="4">7.2.2.14</ecNumber>
    </recommendedName>
    <alternativeName>
        <fullName evidence="16">Mg(2+) transport ATPase, P-type 1</fullName>
    </alternativeName>
</protein>
<dbReference type="SFLD" id="SFLDS00003">
    <property type="entry name" value="Haloacid_Dehalogenase"/>
    <property type="match status" value="1"/>
</dbReference>
<evidence type="ECO:0000256" key="8">
    <source>
        <dbReference type="ARBA" id="ARBA00022553"/>
    </source>
</evidence>
<evidence type="ECO:0000256" key="17">
    <source>
        <dbReference type="ARBA" id="ARBA00047295"/>
    </source>
</evidence>
<feature type="transmembrane region" description="Helical" evidence="18">
    <location>
        <begin position="639"/>
        <end position="664"/>
    </location>
</feature>
<dbReference type="NCBIfam" id="TIGR01494">
    <property type="entry name" value="ATPase_P-type"/>
    <property type="match status" value="2"/>
</dbReference>
<evidence type="ECO:0000256" key="18">
    <source>
        <dbReference type="SAM" id="Phobius"/>
    </source>
</evidence>
<evidence type="ECO:0000259" key="19">
    <source>
        <dbReference type="SMART" id="SM00831"/>
    </source>
</evidence>
<dbReference type="NCBIfam" id="TIGR01524">
    <property type="entry name" value="ATPase-IIIB_Mg"/>
    <property type="match status" value="1"/>
</dbReference>
<comment type="caution">
    <text evidence="20">The sequence shown here is derived from an EMBL/GenBank/DDBJ whole genome shotgun (WGS) entry which is preliminary data.</text>
</comment>
<dbReference type="InterPro" id="IPR023299">
    <property type="entry name" value="ATPase_P-typ_cyto_dom_N"/>
</dbReference>
<dbReference type="InterPro" id="IPR008250">
    <property type="entry name" value="ATPase_P-typ_transduc_dom_A_sf"/>
</dbReference>
<evidence type="ECO:0000256" key="14">
    <source>
        <dbReference type="ARBA" id="ARBA00022989"/>
    </source>
</evidence>
<evidence type="ECO:0000256" key="2">
    <source>
        <dbReference type="ARBA" id="ARBA00004429"/>
    </source>
</evidence>
<reference evidence="21" key="1">
    <citation type="journal article" date="2019" name="Int. J. Syst. Evol. Microbiol.">
        <title>The Global Catalogue of Microorganisms (GCM) 10K type strain sequencing project: providing services to taxonomists for standard genome sequencing and annotation.</title>
        <authorList>
            <consortium name="The Broad Institute Genomics Platform"/>
            <consortium name="The Broad Institute Genome Sequencing Center for Infectious Disease"/>
            <person name="Wu L."/>
            <person name="Ma J."/>
        </authorList>
    </citation>
    <scope>NUCLEOTIDE SEQUENCE [LARGE SCALE GENOMIC DNA]</scope>
    <source>
        <strain evidence="21">KACC 12602</strain>
    </source>
</reference>